<dbReference type="PROSITE" id="PS51462">
    <property type="entry name" value="NUDIX"/>
    <property type="match status" value="1"/>
</dbReference>
<evidence type="ECO:0000256" key="2">
    <source>
        <dbReference type="ARBA" id="ARBA00022801"/>
    </source>
</evidence>
<feature type="domain" description="Nudix hydrolase" evidence="3">
    <location>
        <begin position="6"/>
        <end position="135"/>
    </location>
</feature>
<dbReference type="Gene3D" id="3.90.79.10">
    <property type="entry name" value="Nucleoside Triphosphate Pyrophosphohydrolase"/>
    <property type="match status" value="1"/>
</dbReference>
<protein>
    <submittedName>
        <fullName evidence="4">NUDIX hydrolase</fullName>
    </submittedName>
</protein>
<dbReference type="GO" id="GO:0016787">
    <property type="term" value="F:hydrolase activity"/>
    <property type="evidence" value="ECO:0007669"/>
    <property type="project" value="UniProtKB-KW"/>
</dbReference>
<dbReference type="PROSITE" id="PS00893">
    <property type="entry name" value="NUDIX_BOX"/>
    <property type="match status" value="1"/>
</dbReference>
<evidence type="ECO:0000313" key="4">
    <source>
        <dbReference type="EMBL" id="MCU9838876.1"/>
    </source>
</evidence>
<accession>A0ABT2WSN8</accession>
<sequence>MTQDQTEFSGAKLALFLGQSLLVIRRDDRADIPWPDHWDLPGGGRDGNETPLDCALRETREEVGLVVPADQVIWRVNYLRPHGRIWFFAAHLPATWSAQVVLGDEGQEWQLMEPCDYIRHPKAVPHFAEQLDIYLGSPEYQRRA</sequence>
<dbReference type="Proteomes" id="UP001321014">
    <property type="component" value="Unassembled WGS sequence"/>
</dbReference>
<dbReference type="SUPFAM" id="SSF55811">
    <property type="entry name" value="Nudix"/>
    <property type="match status" value="1"/>
</dbReference>
<keyword evidence="2 4" id="KW-0378">Hydrolase</keyword>
<dbReference type="InterPro" id="IPR000086">
    <property type="entry name" value="NUDIX_hydrolase_dom"/>
</dbReference>
<name>A0ABT2WSN8_9RHOB</name>
<comment type="cofactor">
    <cofactor evidence="1">
        <name>Mg(2+)</name>
        <dbReference type="ChEBI" id="CHEBI:18420"/>
    </cofactor>
</comment>
<dbReference type="EMBL" id="JAOVQN010000014">
    <property type="protein sequence ID" value="MCU9838876.1"/>
    <property type="molecule type" value="Genomic_DNA"/>
</dbReference>
<dbReference type="CDD" id="cd04682">
    <property type="entry name" value="NUDIX_Hydrolase"/>
    <property type="match status" value="1"/>
</dbReference>
<comment type="caution">
    <text evidence="4">The sequence shown here is derived from an EMBL/GenBank/DDBJ whole genome shotgun (WGS) entry which is preliminary data.</text>
</comment>
<evidence type="ECO:0000313" key="5">
    <source>
        <dbReference type="Proteomes" id="UP001321014"/>
    </source>
</evidence>
<keyword evidence="5" id="KW-1185">Reference proteome</keyword>
<reference evidence="4 5" key="1">
    <citation type="submission" date="2022-10" db="EMBL/GenBank/DDBJ databases">
        <title>Ruegeria sp. nov., isolated from ocean surface water.</title>
        <authorList>
            <person name="He W."/>
            <person name="Wang L."/>
            <person name="Zhang D.-F."/>
        </authorList>
    </citation>
    <scope>NUCLEOTIDE SEQUENCE [LARGE SCALE GENOMIC DNA]</scope>
    <source>
        <strain evidence="4 5">WL0004</strain>
    </source>
</reference>
<dbReference type="RefSeq" id="WP_263388880.1">
    <property type="nucleotide sequence ID" value="NZ_JAOVQN010000014.1"/>
</dbReference>
<proteinExistence type="predicted"/>
<dbReference type="InterPro" id="IPR015797">
    <property type="entry name" value="NUDIX_hydrolase-like_dom_sf"/>
</dbReference>
<organism evidence="4 5">
    <name type="scientific">Ruegeria marisflavi</name>
    <dbReference type="NCBI Taxonomy" id="2984152"/>
    <lineage>
        <taxon>Bacteria</taxon>
        <taxon>Pseudomonadati</taxon>
        <taxon>Pseudomonadota</taxon>
        <taxon>Alphaproteobacteria</taxon>
        <taxon>Rhodobacterales</taxon>
        <taxon>Roseobacteraceae</taxon>
        <taxon>Ruegeria</taxon>
    </lineage>
</organism>
<evidence type="ECO:0000259" key="3">
    <source>
        <dbReference type="PROSITE" id="PS51462"/>
    </source>
</evidence>
<gene>
    <name evidence="4" type="ORF">OEZ49_13945</name>
</gene>
<dbReference type="InterPro" id="IPR020084">
    <property type="entry name" value="NUDIX_hydrolase_CS"/>
</dbReference>
<dbReference type="Pfam" id="PF00293">
    <property type="entry name" value="NUDIX"/>
    <property type="match status" value="1"/>
</dbReference>
<evidence type="ECO:0000256" key="1">
    <source>
        <dbReference type="ARBA" id="ARBA00001946"/>
    </source>
</evidence>